<dbReference type="SUPFAM" id="SSF53335">
    <property type="entry name" value="S-adenosyl-L-methionine-dependent methyltransferases"/>
    <property type="match status" value="1"/>
</dbReference>
<reference evidence="3 4" key="1">
    <citation type="submission" date="2019-11" db="EMBL/GenBank/DDBJ databases">
        <title>Draft genome sequences of five Paenibacillus species of dairy origin.</title>
        <authorList>
            <person name="Olajide A.M."/>
            <person name="Chen S."/>
            <person name="Lapointe G."/>
        </authorList>
    </citation>
    <scope>NUCLEOTIDE SEQUENCE [LARGE SCALE GENOMIC DNA]</scope>
    <source>
        <strain evidence="3 4">2CS3</strain>
    </source>
</reference>
<gene>
    <name evidence="3" type="ORF">GNP93_17605</name>
</gene>
<dbReference type="InterPro" id="IPR028098">
    <property type="entry name" value="Glyco_trans_4-like_N"/>
</dbReference>
<dbReference type="AlphaFoldDB" id="A0A7X3CTI8"/>
<dbReference type="InterPro" id="IPR001296">
    <property type="entry name" value="Glyco_trans_1"/>
</dbReference>
<feature type="domain" description="Glycosyl transferase family 1" evidence="1">
    <location>
        <begin position="229"/>
        <end position="383"/>
    </location>
</feature>
<feature type="domain" description="Glycosyltransferase subfamily 4-like N-terminal" evidence="2">
    <location>
        <begin position="72"/>
        <end position="221"/>
    </location>
</feature>
<dbReference type="Pfam" id="PF00534">
    <property type="entry name" value="Glycos_transf_1"/>
    <property type="match status" value="1"/>
</dbReference>
<evidence type="ECO:0000259" key="1">
    <source>
        <dbReference type="Pfam" id="PF00534"/>
    </source>
</evidence>
<dbReference type="Proteomes" id="UP000450917">
    <property type="component" value="Unassembled WGS sequence"/>
</dbReference>
<dbReference type="GO" id="GO:0016757">
    <property type="term" value="F:glycosyltransferase activity"/>
    <property type="evidence" value="ECO:0007669"/>
    <property type="project" value="InterPro"/>
</dbReference>
<dbReference type="EMBL" id="WNZX01000015">
    <property type="protein sequence ID" value="MUG72487.1"/>
    <property type="molecule type" value="Genomic_DNA"/>
</dbReference>
<protein>
    <submittedName>
        <fullName evidence="3">Glycosyltransferase</fullName>
    </submittedName>
</protein>
<dbReference type="PANTHER" id="PTHR45947:SF3">
    <property type="entry name" value="SULFOQUINOVOSYL TRANSFERASE SQD2"/>
    <property type="match status" value="1"/>
</dbReference>
<evidence type="ECO:0000313" key="4">
    <source>
        <dbReference type="Proteomes" id="UP000450917"/>
    </source>
</evidence>
<dbReference type="SUPFAM" id="SSF53756">
    <property type="entry name" value="UDP-Glycosyltransferase/glycogen phosphorylase"/>
    <property type="match status" value="1"/>
</dbReference>
<dbReference type="Gene3D" id="3.40.50.2000">
    <property type="entry name" value="Glycogen Phosphorylase B"/>
    <property type="match status" value="2"/>
</dbReference>
<keyword evidence="4" id="KW-1185">Reference proteome</keyword>
<dbReference type="InterPro" id="IPR029063">
    <property type="entry name" value="SAM-dependent_MTases_sf"/>
</dbReference>
<sequence length="542" mass="61127">MKVVQAFPYHGVTGVDRYISVLNSGLLQLDSDIEIINLIFCSSQEAVKHKEIDHPRVHYRFIECDMGIKLSYDPMKDCFADSVTTSKFEHFLDEEKPDVINFQHLSDLGVSLLGVAKEKGVSTVVTLHDYWSICPRSFLINSDLKLCDGPNLGARCIQCFDSAHQHVGTEVMPFVARYQFITDALDKKADLIVTVSDAIRNRLLQEGLNDKKVVSIHTSLDSLDRTSLKINHDKNGVTFGFIGNLLVHKGPHILLEAFRQLNDPHSRLVIYGSIDPLYRPTIEKVMGSIPNVFWKGSYQSNELEAIFDEIDVLVVPTICPEQPLVILEALQYHTPVIGSNLGGIPEMIGPEFGALFEAGNIEQLLLLMKKITAFPEILTSWSKQIPVLPSVETFCKKVYDYYKATARRRISPGVVKSDHLSLLGPQDKGFLRRPMIPRQIKRIEAHLYTVGARKVAIFGTGHLGLMIYRHLVKRDVKIISFIDNDPKKWDQLIDGIPVTSPTQITDIVGLEMIIIVSDWEIEIMEQLESMELNVPVIGFYSY</sequence>
<dbReference type="Gene3D" id="3.40.50.720">
    <property type="entry name" value="NAD(P)-binding Rossmann-like Domain"/>
    <property type="match status" value="1"/>
</dbReference>
<comment type="caution">
    <text evidence="3">The sequence shown here is derived from an EMBL/GenBank/DDBJ whole genome shotgun (WGS) entry which is preliminary data.</text>
</comment>
<evidence type="ECO:0000313" key="3">
    <source>
        <dbReference type="EMBL" id="MUG72487.1"/>
    </source>
</evidence>
<name>A0A7X3CTI8_9BACL</name>
<dbReference type="RefSeq" id="WP_155615214.1">
    <property type="nucleotide sequence ID" value="NZ_WNZX01000015.1"/>
</dbReference>
<accession>A0A7X3CTI8</accession>
<keyword evidence="3" id="KW-0808">Transferase</keyword>
<dbReference type="PANTHER" id="PTHR45947">
    <property type="entry name" value="SULFOQUINOVOSYL TRANSFERASE SQD2"/>
    <property type="match status" value="1"/>
</dbReference>
<evidence type="ECO:0000259" key="2">
    <source>
        <dbReference type="Pfam" id="PF13439"/>
    </source>
</evidence>
<proteinExistence type="predicted"/>
<dbReference type="InterPro" id="IPR050194">
    <property type="entry name" value="Glycosyltransferase_grp1"/>
</dbReference>
<dbReference type="Pfam" id="PF13439">
    <property type="entry name" value="Glyco_transf_4"/>
    <property type="match status" value="1"/>
</dbReference>
<organism evidence="3 4">
    <name type="scientific">Paenibacillus validus</name>
    <dbReference type="NCBI Taxonomy" id="44253"/>
    <lineage>
        <taxon>Bacteria</taxon>
        <taxon>Bacillati</taxon>
        <taxon>Bacillota</taxon>
        <taxon>Bacilli</taxon>
        <taxon>Bacillales</taxon>
        <taxon>Paenibacillaceae</taxon>
        <taxon>Paenibacillus</taxon>
    </lineage>
</organism>